<reference evidence="1 2" key="1">
    <citation type="journal article" date="2020" name="Cell">
        <title>Large-Scale Comparative Analyses of Tick Genomes Elucidate Their Genetic Diversity and Vector Capacities.</title>
        <authorList>
            <consortium name="Tick Genome and Microbiome Consortium (TIGMIC)"/>
            <person name="Jia N."/>
            <person name="Wang J."/>
            <person name="Shi W."/>
            <person name="Du L."/>
            <person name="Sun Y."/>
            <person name="Zhan W."/>
            <person name="Jiang J.F."/>
            <person name="Wang Q."/>
            <person name="Zhang B."/>
            <person name="Ji P."/>
            <person name="Bell-Sakyi L."/>
            <person name="Cui X.M."/>
            <person name="Yuan T.T."/>
            <person name="Jiang B.G."/>
            <person name="Yang W.F."/>
            <person name="Lam T.T."/>
            <person name="Chang Q.C."/>
            <person name="Ding S.J."/>
            <person name="Wang X.J."/>
            <person name="Zhu J.G."/>
            <person name="Ruan X.D."/>
            <person name="Zhao L."/>
            <person name="Wei J.T."/>
            <person name="Ye R.Z."/>
            <person name="Que T.C."/>
            <person name="Du C.H."/>
            <person name="Zhou Y.H."/>
            <person name="Cheng J.X."/>
            <person name="Dai P.F."/>
            <person name="Guo W.B."/>
            <person name="Han X.H."/>
            <person name="Huang E.J."/>
            <person name="Li L.F."/>
            <person name="Wei W."/>
            <person name="Gao Y.C."/>
            <person name="Liu J.Z."/>
            <person name="Shao H.Z."/>
            <person name="Wang X."/>
            <person name="Wang C.C."/>
            <person name="Yang T.C."/>
            <person name="Huo Q.B."/>
            <person name="Li W."/>
            <person name="Chen H.Y."/>
            <person name="Chen S.E."/>
            <person name="Zhou L.G."/>
            <person name="Ni X.B."/>
            <person name="Tian J.H."/>
            <person name="Sheng Y."/>
            <person name="Liu T."/>
            <person name="Pan Y.S."/>
            <person name="Xia L.Y."/>
            <person name="Li J."/>
            <person name="Zhao F."/>
            <person name="Cao W.C."/>
        </authorList>
    </citation>
    <scope>NUCLEOTIDE SEQUENCE [LARGE SCALE GENOMIC DNA]</scope>
    <source>
        <strain evidence="1">HaeL-2018</strain>
    </source>
</reference>
<name>A0A9J6FPI5_HAELO</name>
<evidence type="ECO:0000313" key="2">
    <source>
        <dbReference type="Proteomes" id="UP000821853"/>
    </source>
</evidence>
<dbReference type="PANTHER" id="PTHR46601">
    <property type="entry name" value="ULP_PROTEASE DOMAIN-CONTAINING PROTEIN"/>
    <property type="match status" value="1"/>
</dbReference>
<dbReference type="AlphaFoldDB" id="A0A9J6FPI5"/>
<evidence type="ECO:0000313" key="1">
    <source>
        <dbReference type="EMBL" id="KAH9364981.1"/>
    </source>
</evidence>
<dbReference type="EMBL" id="JABSTR010000003">
    <property type="protein sequence ID" value="KAH9364981.1"/>
    <property type="molecule type" value="Genomic_DNA"/>
</dbReference>
<keyword evidence="2" id="KW-1185">Reference proteome</keyword>
<dbReference type="Proteomes" id="UP000821853">
    <property type="component" value="Unassembled WGS sequence"/>
</dbReference>
<gene>
    <name evidence="1" type="ORF">HPB48_009300</name>
</gene>
<dbReference type="OrthoDB" id="8065116at2759"/>
<organism evidence="1 2">
    <name type="scientific">Haemaphysalis longicornis</name>
    <name type="common">Bush tick</name>
    <dbReference type="NCBI Taxonomy" id="44386"/>
    <lineage>
        <taxon>Eukaryota</taxon>
        <taxon>Metazoa</taxon>
        <taxon>Ecdysozoa</taxon>
        <taxon>Arthropoda</taxon>
        <taxon>Chelicerata</taxon>
        <taxon>Arachnida</taxon>
        <taxon>Acari</taxon>
        <taxon>Parasitiformes</taxon>
        <taxon>Ixodida</taxon>
        <taxon>Ixodoidea</taxon>
        <taxon>Ixodidae</taxon>
        <taxon>Haemaphysalinae</taxon>
        <taxon>Haemaphysalis</taxon>
    </lineage>
</organism>
<proteinExistence type="predicted"/>
<accession>A0A9J6FPI5</accession>
<protein>
    <submittedName>
        <fullName evidence="1">Uncharacterized protein</fullName>
    </submittedName>
</protein>
<sequence>MREIDFAENYISIFQDPPQSYHWVNTQATLHLVLMYFYNQESNPAEVFVRSFAISSDCLEHDKDAVHAFWSEVLAIQKRDLPQLKNFTKEH</sequence>
<dbReference type="VEuPathDB" id="VectorBase:HLOH_050154"/>
<dbReference type="PANTHER" id="PTHR46601:SF1">
    <property type="entry name" value="ADF-H DOMAIN-CONTAINING PROTEIN"/>
    <property type="match status" value="1"/>
</dbReference>
<comment type="caution">
    <text evidence="1">The sequence shown here is derived from an EMBL/GenBank/DDBJ whole genome shotgun (WGS) entry which is preliminary data.</text>
</comment>